<accession>A0ABP7YSX1</accession>
<gene>
    <name evidence="1" type="ORF">GCM10022216_19560</name>
</gene>
<evidence type="ECO:0008006" key="3">
    <source>
        <dbReference type="Google" id="ProtNLM"/>
    </source>
</evidence>
<proteinExistence type="predicted"/>
<evidence type="ECO:0000313" key="1">
    <source>
        <dbReference type="EMBL" id="GAA4140459.1"/>
    </source>
</evidence>
<reference evidence="2" key="1">
    <citation type="journal article" date="2019" name="Int. J. Syst. Evol. Microbiol.">
        <title>The Global Catalogue of Microorganisms (GCM) 10K type strain sequencing project: providing services to taxonomists for standard genome sequencing and annotation.</title>
        <authorList>
            <consortium name="The Broad Institute Genomics Platform"/>
            <consortium name="The Broad Institute Genome Sequencing Center for Infectious Disease"/>
            <person name="Wu L."/>
            <person name="Ma J."/>
        </authorList>
    </citation>
    <scope>NUCLEOTIDE SEQUENCE [LARGE SCALE GENOMIC DNA]</scope>
    <source>
        <strain evidence="2">JCM 16704</strain>
    </source>
</reference>
<dbReference type="RefSeq" id="WP_344674515.1">
    <property type="nucleotide sequence ID" value="NZ_BAAAZI010000007.1"/>
</dbReference>
<keyword evidence="2" id="KW-1185">Reference proteome</keyword>
<dbReference type="EMBL" id="BAAAZI010000007">
    <property type="protein sequence ID" value="GAA4140459.1"/>
    <property type="molecule type" value="Genomic_DNA"/>
</dbReference>
<dbReference type="Proteomes" id="UP001500101">
    <property type="component" value="Unassembled WGS sequence"/>
</dbReference>
<name>A0ABP7YSX1_9SPHI</name>
<sequence length="61" mass="6876">MEKLSIKNGDFCQVVAGVHRGKKGIMQDMKHSKTGQITITVCTEDDIRFKTLGRNVEIIKQ</sequence>
<organism evidence="1 2">
    <name type="scientific">Sphingobacterium kyonggiense</name>
    <dbReference type="NCBI Taxonomy" id="714075"/>
    <lineage>
        <taxon>Bacteria</taxon>
        <taxon>Pseudomonadati</taxon>
        <taxon>Bacteroidota</taxon>
        <taxon>Sphingobacteriia</taxon>
        <taxon>Sphingobacteriales</taxon>
        <taxon>Sphingobacteriaceae</taxon>
        <taxon>Sphingobacterium</taxon>
    </lineage>
</organism>
<evidence type="ECO:0000313" key="2">
    <source>
        <dbReference type="Proteomes" id="UP001500101"/>
    </source>
</evidence>
<comment type="caution">
    <text evidence="1">The sequence shown here is derived from an EMBL/GenBank/DDBJ whole genome shotgun (WGS) entry which is preliminary data.</text>
</comment>
<protein>
    <recommendedName>
        <fullName evidence="3">KOW motif-containing protein</fullName>
    </recommendedName>
</protein>